<dbReference type="InParanoid" id="M7X3T3"/>
<keyword evidence="2" id="KW-1185">Reference proteome</keyword>
<organism evidence="1 2">
    <name type="scientific">Mariniradius saccharolyticus AK6</name>
    <dbReference type="NCBI Taxonomy" id="1239962"/>
    <lineage>
        <taxon>Bacteria</taxon>
        <taxon>Pseudomonadati</taxon>
        <taxon>Bacteroidota</taxon>
        <taxon>Cytophagia</taxon>
        <taxon>Cytophagales</taxon>
        <taxon>Cyclobacteriaceae</taxon>
        <taxon>Mariniradius</taxon>
    </lineage>
</organism>
<sequence length="41" mass="4798">MPVCICEPLPLKYPSSMSEIVSKPVFLYYSIRVKFQNPKTY</sequence>
<name>M7X3T3_9BACT</name>
<gene>
    <name evidence="1" type="ORF">C943_01412</name>
</gene>
<dbReference type="Proteomes" id="UP000010953">
    <property type="component" value="Unassembled WGS sequence"/>
</dbReference>
<evidence type="ECO:0000313" key="2">
    <source>
        <dbReference type="Proteomes" id="UP000010953"/>
    </source>
</evidence>
<evidence type="ECO:0000313" key="1">
    <source>
        <dbReference type="EMBL" id="EMS32150.1"/>
    </source>
</evidence>
<proteinExistence type="predicted"/>
<dbReference type="EMBL" id="AMZY02000014">
    <property type="protein sequence ID" value="EMS32150.1"/>
    <property type="molecule type" value="Genomic_DNA"/>
</dbReference>
<dbReference type="AlphaFoldDB" id="M7X3T3"/>
<accession>M7X3T3</accession>
<comment type="caution">
    <text evidence="1">The sequence shown here is derived from an EMBL/GenBank/DDBJ whole genome shotgun (WGS) entry which is preliminary data.</text>
</comment>
<dbReference type="STRING" id="1239962.C943_01412"/>
<protein>
    <submittedName>
        <fullName evidence="1">Uncharacterized protein</fullName>
    </submittedName>
</protein>
<reference evidence="1" key="1">
    <citation type="submission" date="2013-01" db="EMBL/GenBank/DDBJ databases">
        <title>Genome assembly of Mariniradius saccharolyticus AK6.</title>
        <authorList>
            <person name="Vaidya B."/>
            <person name="Khatri I."/>
            <person name="Tanuku N.R.S."/>
            <person name="Subramanian S."/>
            <person name="Pinnaka A."/>
        </authorList>
    </citation>
    <scope>NUCLEOTIDE SEQUENCE [LARGE SCALE GENOMIC DNA]</scope>
    <source>
        <strain evidence="1">AK6</strain>
    </source>
</reference>